<feature type="coiled-coil region" evidence="1">
    <location>
        <begin position="81"/>
        <end position="156"/>
    </location>
</feature>
<dbReference type="AlphaFoldDB" id="A0A9W6U9P2"/>
<gene>
    <name evidence="3" type="ORF">Pfra01_000561000</name>
</gene>
<dbReference type="EMBL" id="BSXT01000449">
    <property type="protein sequence ID" value="GMF27811.1"/>
    <property type="molecule type" value="Genomic_DNA"/>
</dbReference>
<comment type="caution">
    <text evidence="3">The sequence shown here is derived from an EMBL/GenBank/DDBJ whole genome shotgun (WGS) entry which is preliminary data.</text>
</comment>
<dbReference type="Proteomes" id="UP001165121">
    <property type="component" value="Unassembled WGS sequence"/>
</dbReference>
<feature type="compositionally biased region" description="Basic and acidic residues" evidence="2">
    <location>
        <begin position="64"/>
        <end position="77"/>
    </location>
</feature>
<feature type="compositionally biased region" description="Basic and acidic residues" evidence="2">
    <location>
        <begin position="43"/>
        <end position="57"/>
    </location>
</feature>
<dbReference type="OrthoDB" id="92682at2759"/>
<feature type="region of interest" description="Disordered" evidence="2">
    <location>
        <begin position="41"/>
        <end position="77"/>
    </location>
</feature>
<proteinExistence type="predicted"/>
<keyword evidence="4" id="KW-1185">Reference proteome</keyword>
<evidence type="ECO:0000313" key="3">
    <source>
        <dbReference type="EMBL" id="GMF27811.1"/>
    </source>
</evidence>
<name>A0A9W6U9P2_9STRA</name>
<reference evidence="3" key="1">
    <citation type="submission" date="2023-04" db="EMBL/GenBank/DDBJ databases">
        <title>Phytophthora fragariaefolia NBRC 109709.</title>
        <authorList>
            <person name="Ichikawa N."/>
            <person name="Sato H."/>
            <person name="Tonouchi N."/>
        </authorList>
    </citation>
    <scope>NUCLEOTIDE SEQUENCE</scope>
    <source>
        <strain evidence="3">NBRC 109709</strain>
    </source>
</reference>
<evidence type="ECO:0000256" key="2">
    <source>
        <dbReference type="SAM" id="MobiDB-lite"/>
    </source>
</evidence>
<evidence type="ECO:0000313" key="4">
    <source>
        <dbReference type="Proteomes" id="UP001165121"/>
    </source>
</evidence>
<organism evidence="3 4">
    <name type="scientific">Phytophthora fragariaefolia</name>
    <dbReference type="NCBI Taxonomy" id="1490495"/>
    <lineage>
        <taxon>Eukaryota</taxon>
        <taxon>Sar</taxon>
        <taxon>Stramenopiles</taxon>
        <taxon>Oomycota</taxon>
        <taxon>Peronosporomycetes</taxon>
        <taxon>Peronosporales</taxon>
        <taxon>Peronosporaceae</taxon>
        <taxon>Phytophthora</taxon>
    </lineage>
</organism>
<accession>A0A9W6U9P2</accession>
<sequence length="168" mass="19046">MAFCIPPPTPQPRTMDEEALKQEMASLNAQGAQLKHSIEVAQESEKVASDKAKQSEKDYDDSTVEEKESLAKAQEEADKKLSKAMIAHEKATAKLKAAKDEARLLPLRTASFEKRHILFALMEQDRKATSEATKKLTELERQYLLTQHRYQELRDQLTILKGTADMNM</sequence>
<protein>
    <submittedName>
        <fullName evidence="3">Unnamed protein product</fullName>
    </submittedName>
</protein>
<evidence type="ECO:0000256" key="1">
    <source>
        <dbReference type="SAM" id="Coils"/>
    </source>
</evidence>
<keyword evidence="1" id="KW-0175">Coiled coil</keyword>